<dbReference type="RefSeq" id="WP_038372342.1">
    <property type="nucleotide sequence ID" value="NZ_KK069994.1"/>
</dbReference>
<sequence>MIRHTVAFTLVHAPGSPEEQDFLTRGPELLRAIPGVTDFTVSRQVSPKSDFRFQFAMSFADEEAYAAYDAHPDHRGFVAERWQSEVARFEELDFVAYP</sequence>
<dbReference type="AlphaFoldDB" id="Z9JSW3"/>
<evidence type="ECO:0000259" key="1">
    <source>
        <dbReference type="PROSITE" id="PS51502"/>
    </source>
</evidence>
<dbReference type="InterPro" id="IPR011008">
    <property type="entry name" value="Dimeric_a/b-barrel"/>
</dbReference>
<reference evidence="2 3" key="1">
    <citation type="submission" date="2014-02" db="EMBL/GenBank/DDBJ databases">
        <title>Genome sequence of Brachybacterium phenoliresistens strain W13A50.</title>
        <authorList>
            <person name="Wang X."/>
        </authorList>
    </citation>
    <scope>NUCLEOTIDE SEQUENCE [LARGE SCALE GENOMIC DNA]</scope>
    <source>
        <strain evidence="2 3">W13A50</strain>
    </source>
</reference>
<protein>
    <recommendedName>
        <fullName evidence="1">Stress-response A/B barrel domain-containing protein</fullName>
    </recommendedName>
</protein>
<accession>Z9JSW3</accession>
<organism evidence="2 3">
    <name type="scientific">Brachybacterium phenoliresistens</name>
    <dbReference type="NCBI Taxonomy" id="396014"/>
    <lineage>
        <taxon>Bacteria</taxon>
        <taxon>Bacillati</taxon>
        <taxon>Actinomycetota</taxon>
        <taxon>Actinomycetes</taxon>
        <taxon>Micrococcales</taxon>
        <taxon>Dermabacteraceae</taxon>
        <taxon>Brachybacterium</taxon>
    </lineage>
</organism>
<dbReference type="HOGENOM" id="CLU_080664_4_2_11"/>
<name>Z9JSW3_9MICO</name>
<proteinExistence type="predicted"/>
<keyword evidence="3" id="KW-1185">Reference proteome</keyword>
<evidence type="ECO:0000313" key="3">
    <source>
        <dbReference type="Proteomes" id="UP000023067"/>
    </source>
</evidence>
<feature type="domain" description="Stress-response A/B barrel" evidence="1">
    <location>
        <begin position="2"/>
        <end position="94"/>
    </location>
</feature>
<dbReference type="STRING" id="396014.BF93_18110"/>
<dbReference type="SMART" id="SM00886">
    <property type="entry name" value="Dabb"/>
    <property type="match status" value="1"/>
</dbReference>
<dbReference type="SUPFAM" id="SSF54909">
    <property type="entry name" value="Dimeric alpha+beta barrel"/>
    <property type="match status" value="1"/>
</dbReference>
<comment type="caution">
    <text evidence="2">The sequence shown here is derived from an EMBL/GenBank/DDBJ whole genome shotgun (WGS) entry which is preliminary data.</text>
</comment>
<dbReference type="Gene3D" id="3.30.70.100">
    <property type="match status" value="1"/>
</dbReference>
<dbReference type="EMBL" id="JDYK01000009">
    <property type="protein sequence ID" value="EWS81088.1"/>
    <property type="molecule type" value="Genomic_DNA"/>
</dbReference>
<dbReference type="PROSITE" id="PS51502">
    <property type="entry name" value="S_R_A_B_BARREL"/>
    <property type="match status" value="1"/>
</dbReference>
<dbReference type="eggNOG" id="ENOG5032U0B">
    <property type="taxonomic scope" value="Bacteria"/>
</dbReference>
<dbReference type="Pfam" id="PF07876">
    <property type="entry name" value="Dabb"/>
    <property type="match status" value="1"/>
</dbReference>
<gene>
    <name evidence="2" type="ORF">BF93_18110</name>
</gene>
<dbReference type="OrthoDB" id="9808130at2"/>
<dbReference type="InterPro" id="IPR013097">
    <property type="entry name" value="Dabb"/>
</dbReference>
<dbReference type="Proteomes" id="UP000023067">
    <property type="component" value="Unassembled WGS sequence"/>
</dbReference>
<evidence type="ECO:0000313" key="2">
    <source>
        <dbReference type="EMBL" id="EWS81088.1"/>
    </source>
</evidence>